<keyword evidence="3 6" id="KW-0812">Transmembrane</keyword>
<dbReference type="GO" id="GO:0043195">
    <property type="term" value="C:terminal bouton"/>
    <property type="evidence" value="ECO:0007669"/>
    <property type="project" value="TreeGrafter"/>
</dbReference>
<proteinExistence type="predicted"/>
<accession>A0A1Y3AYL0</accession>
<sequence>MQNNSSQPSNEPSTVWEKLENLLNQCRDSRRLVLVIVAIGLLLDNMLLTSVVPIIPAFLYELNHEKDLAKLNDSSTLTTTMTTPINGKLSAIDETFLQQSQLLNRLLAPNSPLTNKLNPQCEKELEDYLMNNVETTTTSAVITTLSPIDAHELRHKELVNENTEVGVMFASKPIVQAITNPFVGPLTNK</sequence>
<reference evidence="7 8" key="1">
    <citation type="submission" date="2017-03" db="EMBL/GenBank/DDBJ databases">
        <title>Genome Survey of Euroglyphus maynei.</title>
        <authorList>
            <person name="Arlian L.G."/>
            <person name="Morgan M.S."/>
            <person name="Rider S.D."/>
        </authorList>
    </citation>
    <scope>NUCLEOTIDE SEQUENCE [LARGE SCALE GENOMIC DNA]</scope>
    <source>
        <strain evidence="7">Arlian Lab</strain>
        <tissue evidence="7">Whole body</tissue>
    </source>
</reference>
<keyword evidence="4 6" id="KW-1133">Transmembrane helix</keyword>
<comment type="caution">
    <text evidence="7">The sequence shown here is derived from an EMBL/GenBank/DDBJ whole genome shotgun (WGS) entry which is preliminary data.</text>
</comment>
<keyword evidence="2" id="KW-0813">Transport</keyword>
<dbReference type="PANTHER" id="PTHR23506:SF23">
    <property type="entry name" value="GH10249P"/>
    <property type="match status" value="1"/>
</dbReference>
<protein>
    <submittedName>
        <fullName evidence="7">Major Facilitator-like protein</fullName>
    </submittedName>
</protein>
<dbReference type="Proteomes" id="UP000194236">
    <property type="component" value="Unassembled WGS sequence"/>
</dbReference>
<evidence type="ECO:0000313" key="8">
    <source>
        <dbReference type="Proteomes" id="UP000194236"/>
    </source>
</evidence>
<evidence type="ECO:0000256" key="3">
    <source>
        <dbReference type="ARBA" id="ARBA00022692"/>
    </source>
</evidence>
<dbReference type="GO" id="GO:0030672">
    <property type="term" value="C:synaptic vesicle membrane"/>
    <property type="evidence" value="ECO:0007669"/>
    <property type="project" value="TreeGrafter"/>
</dbReference>
<gene>
    <name evidence="7" type="ORF">BLA29_004563</name>
</gene>
<evidence type="ECO:0000313" key="7">
    <source>
        <dbReference type="EMBL" id="OTF73067.1"/>
    </source>
</evidence>
<dbReference type="OrthoDB" id="6436603at2759"/>
<evidence type="ECO:0000256" key="4">
    <source>
        <dbReference type="ARBA" id="ARBA00022989"/>
    </source>
</evidence>
<evidence type="ECO:0000256" key="5">
    <source>
        <dbReference type="ARBA" id="ARBA00023136"/>
    </source>
</evidence>
<keyword evidence="8" id="KW-1185">Reference proteome</keyword>
<organism evidence="7 8">
    <name type="scientific">Euroglyphus maynei</name>
    <name type="common">Mayne's house dust mite</name>
    <dbReference type="NCBI Taxonomy" id="6958"/>
    <lineage>
        <taxon>Eukaryota</taxon>
        <taxon>Metazoa</taxon>
        <taxon>Ecdysozoa</taxon>
        <taxon>Arthropoda</taxon>
        <taxon>Chelicerata</taxon>
        <taxon>Arachnida</taxon>
        <taxon>Acari</taxon>
        <taxon>Acariformes</taxon>
        <taxon>Sarcoptiformes</taxon>
        <taxon>Astigmata</taxon>
        <taxon>Psoroptidia</taxon>
        <taxon>Analgoidea</taxon>
        <taxon>Pyroglyphidae</taxon>
        <taxon>Pyroglyphinae</taxon>
        <taxon>Euroglyphus</taxon>
    </lineage>
</organism>
<dbReference type="AlphaFoldDB" id="A0A1Y3AYL0"/>
<evidence type="ECO:0000256" key="6">
    <source>
        <dbReference type="SAM" id="Phobius"/>
    </source>
</evidence>
<feature type="transmembrane region" description="Helical" evidence="6">
    <location>
        <begin position="32"/>
        <end position="60"/>
    </location>
</feature>
<name>A0A1Y3AYL0_EURMA</name>
<dbReference type="GO" id="GO:0005335">
    <property type="term" value="F:serotonin:sodium:chloride symporter activity"/>
    <property type="evidence" value="ECO:0007669"/>
    <property type="project" value="TreeGrafter"/>
</dbReference>
<evidence type="ECO:0000256" key="1">
    <source>
        <dbReference type="ARBA" id="ARBA00004141"/>
    </source>
</evidence>
<keyword evidence="5 6" id="KW-0472">Membrane</keyword>
<comment type="subcellular location">
    <subcellularLocation>
        <location evidence="1">Membrane</location>
        <topology evidence="1">Multi-pass membrane protein</topology>
    </subcellularLocation>
</comment>
<dbReference type="GO" id="GO:0015842">
    <property type="term" value="P:aminergic neurotransmitter loading into synaptic vesicle"/>
    <property type="evidence" value="ECO:0007669"/>
    <property type="project" value="TreeGrafter"/>
</dbReference>
<evidence type="ECO:0000256" key="2">
    <source>
        <dbReference type="ARBA" id="ARBA00022448"/>
    </source>
</evidence>
<dbReference type="EMBL" id="MUJZ01053314">
    <property type="protein sequence ID" value="OTF73067.1"/>
    <property type="molecule type" value="Genomic_DNA"/>
</dbReference>
<dbReference type="InterPro" id="IPR050930">
    <property type="entry name" value="MFS_Vesicular_Transporter"/>
</dbReference>
<dbReference type="PANTHER" id="PTHR23506">
    <property type="entry name" value="GH10249P"/>
    <property type="match status" value="1"/>
</dbReference>